<dbReference type="InterPro" id="IPR011112">
    <property type="entry name" value="Rho-like_N"/>
</dbReference>
<dbReference type="InterPro" id="IPR036269">
    <property type="entry name" value="Rho_N_sf"/>
</dbReference>
<dbReference type="InterPro" id="IPR055642">
    <property type="entry name" value="DUF7218"/>
</dbReference>
<protein>
    <submittedName>
        <fullName evidence="2">Rho termination factor N-terminal domain-containing protein</fullName>
    </submittedName>
</protein>
<gene>
    <name evidence="2" type="ORF">MZO42_04690</name>
</gene>
<feature type="domain" description="Rho termination factor-like N-terminal" evidence="1">
    <location>
        <begin position="53"/>
        <end position="80"/>
    </location>
</feature>
<dbReference type="Pfam" id="PF23855">
    <property type="entry name" value="DUF7218"/>
    <property type="match status" value="1"/>
</dbReference>
<organism evidence="2">
    <name type="scientific">Sphingomonas psychrotolerans</name>
    <dbReference type="NCBI Taxonomy" id="1327635"/>
    <lineage>
        <taxon>Bacteria</taxon>
        <taxon>Pseudomonadati</taxon>
        <taxon>Pseudomonadota</taxon>
        <taxon>Alphaproteobacteria</taxon>
        <taxon>Sphingomonadales</taxon>
        <taxon>Sphingomonadaceae</taxon>
        <taxon>Sphingomonas</taxon>
    </lineage>
</organism>
<dbReference type="Gene3D" id="1.10.720.10">
    <property type="match status" value="1"/>
</dbReference>
<reference evidence="2" key="1">
    <citation type="submission" date="2022-04" db="EMBL/GenBank/DDBJ databases">
        <title>Tomato heritable bacteria conferring resistance against bacterial wilt.</title>
        <authorList>
            <person name="Yin J."/>
        </authorList>
    </citation>
    <scope>NUCLEOTIDE SEQUENCE</scope>
    <source>
        <strain evidence="2">Cra20</strain>
    </source>
</reference>
<proteinExistence type="predicted"/>
<accession>A0ABU3N0H9</accession>
<dbReference type="SUPFAM" id="SSF68912">
    <property type="entry name" value="Rho N-terminal domain-like"/>
    <property type="match status" value="1"/>
</dbReference>
<name>A0ABU3N0H9_9SPHN</name>
<dbReference type="EMBL" id="JALMLT010000001">
    <property type="protein sequence ID" value="MDT8757987.1"/>
    <property type="molecule type" value="Genomic_DNA"/>
</dbReference>
<evidence type="ECO:0000313" key="2">
    <source>
        <dbReference type="EMBL" id="MDT8757987.1"/>
    </source>
</evidence>
<dbReference type="Pfam" id="PF07498">
    <property type="entry name" value="Rho_N"/>
    <property type="match status" value="1"/>
</dbReference>
<sequence length="81" mass="9120">MARDHGAQIKNDALYEKLRDEGASKEKAARIANAEAAGTLDHKGRLDDRSRDDLYEEAKQIGIEGRSKMNKDELIDAIREH</sequence>
<comment type="caution">
    <text evidence="2">The sequence shown here is derived from an EMBL/GenBank/DDBJ whole genome shotgun (WGS) entry which is preliminary data.</text>
</comment>
<evidence type="ECO:0000259" key="1">
    <source>
        <dbReference type="Pfam" id="PF07498"/>
    </source>
</evidence>